<keyword evidence="2" id="KW-1185">Reference proteome</keyword>
<dbReference type="EMBL" id="JAPDRQ010000150">
    <property type="protein sequence ID" value="KAJ9653556.1"/>
    <property type="molecule type" value="Genomic_DNA"/>
</dbReference>
<name>A0ACC3A0I0_9EURO</name>
<dbReference type="Proteomes" id="UP001172386">
    <property type="component" value="Unassembled WGS sequence"/>
</dbReference>
<gene>
    <name evidence="1" type="ORF">H2198_007276</name>
</gene>
<organism evidence="1 2">
    <name type="scientific">Neophaeococcomyces mojaviensis</name>
    <dbReference type="NCBI Taxonomy" id="3383035"/>
    <lineage>
        <taxon>Eukaryota</taxon>
        <taxon>Fungi</taxon>
        <taxon>Dikarya</taxon>
        <taxon>Ascomycota</taxon>
        <taxon>Pezizomycotina</taxon>
        <taxon>Eurotiomycetes</taxon>
        <taxon>Chaetothyriomycetidae</taxon>
        <taxon>Chaetothyriales</taxon>
        <taxon>Chaetothyriales incertae sedis</taxon>
        <taxon>Neophaeococcomyces</taxon>
    </lineage>
</organism>
<accession>A0ACC3A0I0</accession>
<proteinExistence type="predicted"/>
<sequence length="866" mass="94769">MRAAFALALAGLLQHSVSSLALDDSLATIKQVPRLHLPFNTAHVLEATAINEKSLPHETTSSRTHRIRARQNATSTTTVTAKPAVVIVNGKTLQKFPDYVCGFVTGDPAQPFACANTAATCAAVNSTLCCATSGLCQLIGSYRTCQNVAITDYRDPNYGQSSFVLSDTKYCDQNMGYQCYTNQVGAVAETVCGNLQHGTSQTIYPPQQFLTYFAGYTIKWDRAFHLLAVEGGQSSSSTAKSSTVIATDVVGYLHNFKSGAPLCSNNMITICPNLYQDIQGCHNSSSENACYCNTFTAHECPGLCLAGHESNDYLSYVLPACEEVRKNNTGTLKYADGSLISTTLTNWTSVWADYNNLSSTAYLRLLPWSWGIYADLGEIANVTANLARNGRDTSLEHCPTVITALAPFAVVNAVVLVVSLFICKIGGDRGRKGGKWWPVSALLAVAINMLSNVINALLIRRTAGYNHVPLGSLILLWCTRPRLAWLVVLSVWTAKLHSKDWTSRVQTAVTALLAEIMLQVTAAFYFGLTMQHAIVNTFFRARHLDYTPHGTDALIMYSGALAWSVLTGIAFVCGILVFMPVIGIINKGVDAFPKYLKMFLIGAGRCLWVGLQYIVVLLQGLGKLLWIAIKWITSAIREREHPQWAVRAAPQQDERIPMRDIFPFHNIHVAPTRAARNDGIAAGQRPLESPPPYAPVDGNPEADSLHSPAGSALMPAQNNERHAGAGNENLDPLTKFWEEMGFPADMSTPLALLSLLLLGSWMAQWVLWIGFVRMAPDLYCLPKIWSFGCRVDGWQHPRSFARCCTLSRHGQTYPRTCTKPLSNRSLGDNFVDAEHAAPKMEIKREGFKIIESAITPSAVHSPCIPQ</sequence>
<comment type="caution">
    <text evidence="1">The sequence shown here is derived from an EMBL/GenBank/DDBJ whole genome shotgun (WGS) entry which is preliminary data.</text>
</comment>
<protein>
    <submittedName>
        <fullName evidence="1">Uncharacterized protein</fullName>
    </submittedName>
</protein>
<evidence type="ECO:0000313" key="1">
    <source>
        <dbReference type="EMBL" id="KAJ9653556.1"/>
    </source>
</evidence>
<reference evidence="1" key="1">
    <citation type="submission" date="2022-10" db="EMBL/GenBank/DDBJ databases">
        <title>Culturing micro-colonial fungi from biological soil crusts in the Mojave desert and describing Neophaeococcomyces mojavensis, and introducing the new genera and species Taxawa tesnikishii.</title>
        <authorList>
            <person name="Kurbessoian T."/>
            <person name="Stajich J.E."/>
        </authorList>
    </citation>
    <scope>NUCLEOTIDE SEQUENCE</scope>
    <source>
        <strain evidence="1">JES_112</strain>
    </source>
</reference>
<evidence type="ECO:0000313" key="2">
    <source>
        <dbReference type="Proteomes" id="UP001172386"/>
    </source>
</evidence>